<proteinExistence type="predicted"/>
<dbReference type="AlphaFoldDB" id="A0A838LB26"/>
<dbReference type="GO" id="GO:0033320">
    <property type="term" value="P:UDP-D-xylose biosynthetic process"/>
    <property type="evidence" value="ECO:0007669"/>
    <property type="project" value="UniProtKB-UniPathway"/>
</dbReference>
<dbReference type="PANTHER" id="PTHR43078">
    <property type="entry name" value="UDP-GLUCURONIC ACID DECARBOXYLASE-RELATED"/>
    <property type="match status" value="1"/>
</dbReference>
<keyword evidence="5" id="KW-0735">Signal-anchor</keyword>
<dbReference type="GO" id="GO:0005737">
    <property type="term" value="C:cytoplasm"/>
    <property type="evidence" value="ECO:0007669"/>
    <property type="project" value="TreeGrafter"/>
</dbReference>
<keyword evidence="10" id="KW-0325">Glycoprotein</keyword>
<dbReference type="EMBL" id="JACEIB010000027">
    <property type="protein sequence ID" value="MBA2936414.1"/>
    <property type="molecule type" value="Genomic_DNA"/>
</dbReference>
<dbReference type="Gene3D" id="3.40.50.720">
    <property type="entry name" value="NAD(P)-binding Rossmann-like Domain"/>
    <property type="match status" value="1"/>
</dbReference>
<name>A0A838LB26_9SPHN</name>
<dbReference type="UniPathway" id="UPA00796">
    <property type="reaction ID" value="UER00771"/>
</dbReference>
<dbReference type="PANTHER" id="PTHR43078:SF6">
    <property type="entry name" value="UDP-GLUCURONIC ACID DECARBOXYLASE 1"/>
    <property type="match status" value="1"/>
</dbReference>
<evidence type="ECO:0000256" key="5">
    <source>
        <dbReference type="ARBA" id="ARBA00022968"/>
    </source>
</evidence>
<keyword evidence="11" id="KW-0456">Lyase</keyword>
<dbReference type="RefSeq" id="WP_160364266.1">
    <property type="nucleotide sequence ID" value="NZ_JACEIB010000027.1"/>
</dbReference>
<dbReference type="CDD" id="cd05230">
    <property type="entry name" value="UGD_SDR_e"/>
    <property type="match status" value="1"/>
</dbReference>
<sequence>MRSKALQILVTGGAGFVGSHLCERLLREGHRVVCLDNFSTGMVENVRAMPHAERFTVIDRDVCDPILMDLPKFDEIYNLACPASPPHYQADMVATMRTCSDGTRNVLDRAIRDGARVFHASTSEIYGDPEVHPQVEDYTGNVHTIGPRACYDEGKRYAESLVHAYAEQHGVDAKIARLFNTYGPRMRTDDGRLISNFVTQALTGADVTVYGDGTHTRSLCYVEDTVEGILRLMRSHVPADVPVNLGNPVEMRVIDIARAVLAATGSASAIVHRDLPVHDPMRRMPDIQRALALLGWKPTIGLQEGLNRTIAYFQGRICEEQTGGMAAAG</sequence>
<evidence type="ECO:0000256" key="9">
    <source>
        <dbReference type="ARBA" id="ARBA00023136"/>
    </source>
</evidence>
<evidence type="ECO:0000256" key="6">
    <source>
        <dbReference type="ARBA" id="ARBA00022989"/>
    </source>
</evidence>
<comment type="subcellular location">
    <subcellularLocation>
        <location evidence="2">Golgi apparatus membrane</location>
        <topology evidence="2">Single-pass type II membrane protein</topology>
    </subcellularLocation>
    <subcellularLocation>
        <location evidence="12">Golgi apparatus</location>
        <location evidence="12">Golgi stack membrane</location>
    </subcellularLocation>
</comment>
<evidence type="ECO:0000256" key="8">
    <source>
        <dbReference type="ARBA" id="ARBA00023034"/>
    </source>
</evidence>
<comment type="cofactor">
    <cofactor evidence="1">
        <name>NAD(+)</name>
        <dbReference type="ChEBI" id="CHEBI:57540"/>
    </cofactor>
</comment>
<keyword evidence="15" id="KW-1185">Reference proteome</keyword>
<keyword evidence="4" id="KW-0210">Decarboxylase</keyword>
<dbReference type="GO" id="GO:0070403">
    <property type="term" value="F:NAD+ binding"/>
    <property type="evidence" value="ECO:0007669"/>
    <property type="project" value="InterPro"/>
</dbReference>
<dbReference type="InterPro" id="IPR044516">
    <property type="entry name" value="UXS-like"/>
</dbReference>
<organism evidence="14 15">
    <name type="scientific">Sphingomonas chungangi</name>
    <dbReference type="NCBI Taxonomy" id="2683589"/>
    <lineage>
        <taxon>Bacteria</taxon>
        <taxon>Pseudomonadati</taxon>
        <taxon>Pseudomonadota</taxon>
        <taxon>Alphaproteobacteria</taxon>
        <taxon>Sphingomonadales</taxon>
        <taxon>Sphingomonadaceae</taxon>
        <taxon>Sphingomonas</taxon>
    </lineage>
</organism>
<dbReference type="Pfam" id="PF01370">
    <property type="entry name" value="Epimerase"/>
    <property type="match status" value="1"/>
</dbReference>
<keyword evidence="7" id="KW-0520">NAD</keyword>
<evidence type="ECO:0000256" key="10">
    <source>
        <dbReference type="ARBA" id="ARBA00023180"/>
    </source>
</evidence>
<dbReference type="GO" id="GO:0042732">
    <property type="term" value="P:D-xylose metabolic process"/>
    <property type="evidence" value="ECO:0007669"/>
    <property type="project" value="InterPro"/>
</dbReference>
<protein>
    <submittedName>
        <fullName evidence="14">SDR family oxidoreductase</fullName>
    </submittedName>
</protein>
<keyword evidence="3" id="KW-0812">Transmembrane</keyword>
<dbReference type="SUPFAM" id="SSF51735">
    <property type="entry name" value="NAD(P)-binding Rossmann-fold domains"/>
    <property type="match status" value="1"/>
</dbReference>
<keyword evidence="8" id="KW-0333">Golgi apparatus</keyword>
<evidence type="ECO:0000259" key="13">
    <source>
        <dbReference type="Pfam" id="PF01370"/>
    </source>
</evidence>
<evidence type="ECO:0000256" key="11">
    <source>
        <dbReference type="ARBA" id="ARBA00023239"/>
    </source>
</evidence>
<reference evidence="14 15" key="1">
    <citation type="submission" date="2020-07" db="EMBL/GenBank/DDBJ databases">
        <authorList>
            <person name="Sun Q."/>
        </authorList>
    </citation>
    <scope>NUCLEOTIDE SEQUENCE [LARGE SCALE GENOMIC DNA]</scope>
    <source>
        <strain evidence="14 15">CGMCC 1.13654</strain>
    </source>
</reference>
<evidence type="ECO:0000256" key="7">
    <source>
        <dbReference type="ARBA" id="ARBA00023027"/>
    </source>
</evidence>
<evidence type="ECO:0000313" key="14">
    <source>
        <dbReference type="EMBL" id="MBA2936414.1"/>
    </source>
</evidence>
<gene>
    <name evidence="14" type="ORF">HZF05_20215</name>
</gene>
<dbReference type="Proteomes" id="UP000570166">
    <property type="component" value="Unassembled WGS sequence"/>
</dbReference>
<evidence type="ECO:0000256" key="1">
    <source>
        <dbReference type="ARBA" id="ARBA00001911"/>
    </source>
</evidence>
<evidence type="ECO:0000256" key="12">
    <source>
        <dbReference type="ARBA" id="ARBA00037859"/>
    </source>
</evidence>
<comment type="caution">
    <text evidence="14">The sequence shown here is derived from an EMBL/GenBank/DDBJ whole genome shotgun (WGS) entry which is preliminary data.</text>
</comment>
<evidence type="ECO:0000256" key="2">
    <source>
        <dbReference type="ARBA" id="ARBA00004323"/>
    </source>
</evidence>
<dbReference type="FunFam" id="3.40.50.720:FF:000065">
    <property type="entry name" value="UDP-glucuronic acid decarboxylase 1"/>
    <property type="match status" value="1"/>
</dbReference>
<dbReference type="InterPro" id="IPR036291">
    <property type="entry name" value="NAD(P)-bd_dom_sf"/>
</dbReference>
<dbReference type="InterPro" id="IPR001509">
    <property type="entry name" value="Epimerase_deHydtase"/>
</dbReference>
<keyword evidence="6" id="KW-1133">Transmembrane helix</keyword>
<evidence type="ECO:0000256" key="3">
    <source>
        <dbReference type="ARBA" id="ARBA00022692"/>
    </source>
</evidence>
<evidence type="ECO:0000313" key="15">
    <source>
        <dbReference type="Proteomes" id="UP000570166"/>
    </source>
</evidence>
<accession>A0A838LB26</accession>
<keyword evidence="9" id="KW-0472">Membrane</keyword>
<evidence type="ECO:0000256" key="4">
    <source>
        <dbReference type="ARBA" id="ARBA00022793"/>
    </source>
</evidence>
<feature type="domain" description="NAD-dependent epimerase/dehydratase" evidence="13">
    <location>
        <begin position="8"/>
        <end position="238"/>
    </location>
</feature>
<dbReference type="GO" id="GO:0048040">
    <property type="term" value="F:UDP-glucuronate decarboxylase activity"/>
    <property type="evidence" value="ECO:0007669"/>
    <property type="project" value="TreeGrafter"/>
</dbReference>